<reference evidence="1 2" key="1">
    <citation type="submission" date="2019-07" db="EMBL/GenBank/DDBJ databases">
        <title>Whole genome shotgun sequence of Methylobacterium gnaphalii NBRC 107716.</title>
        <authorList>
            <person name="Hosoyama A."/>
            <person name="Uohara A."/>
            <person name="Ohji S."/>
            <person name="Ichikawa N."/>
        </authorList>
    </citation>
    <scope>NUCLEOTIDE SEQUENCE [LARGE SCALE GENOMIC DNA]</scope>
    <source>
        <strain evidence="1 2">NBRC 107716</strain>
    </source>
</reference>
<evidence type="ECO:0000313" key="1">
    <source>
        <dbReference type="EMBL" id="GEP11700.1"/>
    </source>
</evidence>
<accession>A0A512JP22</accession>
<dbReference type="RefSeq" id="WP_147048113.1">
    <property type="nucleotide sequence ID" value="NZ_BJZV01000022.1"/>
</dbReference>
<evidence type="ECO:0000313" key="2">
    <source>
        <dbReference type="Proteomes" id="UP000321750"/>
    </source>
</evidence>
<name>A0A512JP22_9HYPH</name>
<dbReference type="AlphaFoldDB" id="A0A512JP22"/>
<sequence length="107" mass="11481">MTASPDPKDALREALIEFWVSQMAIFSPEAEAKMRADFARQADRLIAGPLAPALATIAALRAAIQEVRTTVAEADQTPRVDWKGRRAHILDLTRAALNPGGSDASNG</sequence>
<comment type="caution">
    <text evidence="1">The sequence shown here is derived from an EMBL/GenBank/DDBJ whole genome shotgun (WGS) entry which is preliminary data.</text>
</comment>
<proteinExistence type="predicted"/>
<organism evidence="1 2">
    <name type="scientific">Methylobacterium gnaphalii</name>
    <dbReference type="NCBI Taxonomy" id="1010610"/>
    <lineage>
        <taxon>Bacteria</taxon>
        <taxon>Pseudomonadati</taxon>
        <taxon>Pseudomonadota</taxon>
        <taxon>Alphaproteobacteria</taxon>
        <taxon>Hyphomicrobiales</taxon>
        <taxon>Methylobacteriaceae</taxon>
        <taxon>Methylobacterium</taxon>
    </lineage>
</organism>
<dbReference type="Proteomes" id="UP000321750">
    <property type="component" value="Unassembled WGS sequence"/>
</dbReference>
<gene>
    <name evidence="1" type="ORF">MGN01_35450</name>
</gene>
<keyword evidence="2" id="KW-1185">Reference proteome</keyword>
<protein>
    <submittedName>
        <fullName evidence="1">Uncharacterized protein</fullName>
    </submittedName>
</protein>
<dbReference type="EMBL" id="BJZV01000022">
    <property type="protein sequence ID" value="GEP11700.1"/>
    <property type="molecule type" value="Genomic_DNA"/>
</dbReference>